<accession>A0A7W6EUS4</accession>
<dbReference type="EMBL" id="JACICY010000001">
    <property type="protein sequence ID" value="MBB3859563.1"/>
    <property type="molecule type" value="Genomic_DNA"/>
</dbReference>
<name>A0A7W6EUS4_9SPHN</name>
<dbReference type="Proteomes" id="UP000562395">
    <property type="component" value="Unassembled WGS sequence"/>
</dbReference>
<organism evidence="1 2">
    <name type="scientific">Novosphingobium hassiacum</name>
    <dbReference type="NCBI Taxonomy" id="173676"/>
    <lineage>
        <taxon>Bacteria</taxon>
        <taxon>Pseudomonadati</taxon>
        <taxon>Pseudomonadota</taxon>
        <taxon>Alphaproteobacteria</taxon>
        <taxon>Sphingomonadales</taxon>
        <taxon>Sphingomonadaceae</taxon>
        <taxon>Novosphingobium</taxon>
    </lineage>
</organism>
<evidence type="ECO:0000313" key="2">
    <source>
        <dbReference type="Proteomes" id="UP000562395"/>
    </source>
</evidence>
<keyword evidence="2" id="KW-1185">Reference proteome</keyword>
<reference evidence="1 2" key="1">
    <citation type="submission" date="2020-08" db="EMBL/GenBank/DDBJ databases">
        <title>Genomic Encyclopedia of Type Strains, Phase IV (KMG-IV): sequencing the most valuable type-strain genomes for metagenomic binning, comparative biology and taxonomic classification.</title>
        <authorList>
            <person name="Goeker M."/>
        </authorList>
    </citation>
    <scope>NUCLEOTIDE SEQUENCE [LARGE SCALE GENOMIC DNA]</scope>
    <source>
        <strain evidence="1 2">DSM 14552</strain>
    </source>
</reference>
<evidence type="ECO:0000313" key="1">
    <source>
        <dbReference type="EMBL" id="MBB3859563.1"/>
    </source>
</evidence>
<protein>
    <submittedName>
        <fullName evidence="1">Uncharacterized protein</fullName>
    </submittedName>
</protein>
<sequence>MKTLKQVRIEASFHVLADNFKRLVAIHRLRTMIAAIST</sequence>
<dbReference type="AlphaFoldDB" id="A0A7W6EUS4"/>
<proteinExistence type="predicted"/>
<comment type="caution">
    <text evidence="1">The sequence shown here is derived from an EMBL/GenBank/DDBJ whole genome shotgun (WGS) entry which is preliminary data.</text>
</comment>
<gene>
    <name evidence="1" type="ORF">GGQ88_000803</name>
</gene>